<dbReference type="GO" id="GO:0004324">
    <property type="term" value="F:ferredoxin-NADP+ reductase activity"/>
    <property type="evidence" value="ECO:0007669"/>
    <property type="project" value="EnsemblFungi"/>
</dbReference>
<dbReference type="PIRSF" id="PIRSF000362">
    <property type="entry name" value="FNR"/>
    <property type="match status" value="1"/>
</dbReference>
<feature type="region of interest" description="Disordered" evidence="11">
    <location>
        <begin position="361"/>
        <end position="384"/>
    </location>
</feature>
<dbReference type="STRING" id="1328760.A0A165HFH3"/>
<evidence type="ECO:0000313" key="13">
    <source>
        <dbReference type="Proteomes" id="UP000076632"/>
    </source>
</evidence>
<keyword evidence="8" id="KW-0496">Mitochondrion</keyword>
<evidence type="ECO:0000256" key="10">
    <source>
        <dbReference type="PIRSR" id="PIRSR000362-2"/>
    </source>
</evidence>
<feature type="binding site" evidence="10">
    <location>
        <position position="457"/>
    </location>
    <ligand>
        <name>NADP(+)</name>
        <dbReference type="ChEBI" id="CHEBI:58349"/>
    </ligand>
</feature>
<feature type="region of interest" description="Disordered" evidence="11">
    <location>
        <begin position="488"/>
        <end position="525"/>
    </location>
</feature>
<dbReference type="PANTHER" id="PTHR48467:SF1">
    <property type="entry name" value="GLUTAMATE SYNTHASE 1 [NADH], CHLOROPLASTIC-LIKE"/>
    <property type="match status" value="1"/>
</dbReference>
<accession>A0A165HFH3</accession>
<gene>
    <name evidence="12" type="ORF">L228DRAFT_282162</name>
</gene>
<feature type="binding site" evidence="9">
    <location>
        <position position="125"/>
    </location>
    <ligand>
        <name>FAD</name>
        <dbReference type="ChEBI" id="CHEBI:57692"/>
    </ligand>
</feature>
<dbReference type="GO" id="GO:0005739">
    <property type="term" value="C:mitochondrion"/>
    <property type="evidence" value="ECO:0007669"/>
    <property type="project" value="UniProtKB-SubCell"/>
</dbReference>
<dbReference type="GO" id="GO:0008860">
    <property type="term" value="F:ferredoxin-NAD+ reductase activity"/>
    <property type="evidence" value="ECO:0007669"/>
    <property type="project" value="EnsemblFungi"/>
</dbReference>
<dbReference type="InterPro" id="IPR021163">
    <property type="entry name" value="Ferredox_Rdtase_adrenod"/>
</dbReference>
<evidence type="ECO:0000256" key="6">
    <source>
        <dbReference type="ARBA" id="ARBA00023002"/>
    </source>
</evidence>
<keyword evidence="4 8" id="KW-0274">FAD</keyword>
<evidence type="ECO:0000256" key="1">
    <source>
        <dbReference type="ARBA" id="ARBA00001974"/>
    </source>
</evidence>
<evidence type="ECO:0000256" key="2">
    <source>
        <dbReference type="ARBA" id="ARBA00008312"/>
    </source>
</evidence>
<dbReference type="Proteomes" id="UP000076632">
    <property type="component" value="Unassembled WGS sequence"/>
</dbReference>
<feature type="binding site" evidence="9">
    <location>
        <position position="89"/>
    </location>
    <ligand>
        <name>FAD</name>
        <dbReference type="ChEBI" id="CHEBI:57692"/>
    </ligand>
</feature>
<dbReference type="GeneID" id="28901101"/>
<feature type="compositionally biased region" description="Basic and acidic residues" evidence="11">
    <location>
        <begin position="544"/>
        <end position="559"/>
    </location>
</feature>
<dbReference type="SUPFAM" id="SSF51971">
    <property type="entry name" value="Nucleotide-binding domain"/>
    <property type="match status" value="1"/>
</dbReference>
<feature type="compositionally biased region" description="Basic and acidic residues" evidence="11">
    <location>
        <begin position="503"/>
        <end position="516"/>
    </location>
</feature>
<evidence type="ECO:0000256" key="7">
    <source>
        <dbReference type="ARBA" id="ARBA00048933"/>
    </source>
</evidence>
<dbReference type="RefSeq" id="XP_018188988.1">
    <property type="nucleotide sequence ID" value="XM_018335964.1"/>
</dbReference>
<dbReference type="Gene3D" id="3.40.50.720">
    <property type="entry name" value="NAD(P)-binding Rossmann-like Domain"/>
    <property type="match status" value="1"/>
</dbReference>
<comment type="cofactor">
    <cofactor evidence="1 8 9">
        <name>FAD</name>
        <dbReference type="ChEBI" id="CHEBI:57692"/>
    </cofactor>
</comment>
<evidence type="ECO:0000256" key="3">
    <source>
        <dbReference type="ARBA" id="ARBA00022630"/>
    </source>
</evidence>
<feature type="binding site" evidence="10">
    <location>
        <position position="254"/>
    </location>
    <ligand>
        <name>NADP(+)</name>
        <dbReference type="ChEBI" id="CHEBI:58349"/>
    </ligand>
</feature>
<proteinExistence type="inferred from homology"/>
<dbReference type="EMBL" id="KV407457">
    <property type="protein sequence ID" value="KZF23433.1"/>
    <property type="molecule type" value="Genomic_DNA"/>
</dbReference>
<dbReference type="PRINTS" id="PR00419">
    <property type="entry name" value="ADXRDTASE"/>
</dbReference>
<feature type="binding site" evidence="10">
    <location>
        <begin position="242"/>
        <end position="243"/>
    </location>
    <ligand>
        <name>NADP(+)</name>
        <dbReference type="ChEBI" id="CHEBI:58349"/>
    </ligand>
</feature>
<comment type="subcellular location">
    <subcellularLocation>
        <location evidence="8">Mitochondrion</location>
    </subcellularLocation>
</comment>
<feature type="binding site" evidence="9">
    <location>
        <position position="450"/>
    </location>
    <ligand>
        <name>FAD</name>
        <dbReference type="ChEBI" id="CHEBI:57692"/>
    </ligand>
</feature>
<reference evidence="12 13" key="1">
    <citation type="journal article" date="2016" name="Fungal Biol.">
        <title>The genome of Xylona heveae provides a window into fungal endophytism.</title>
        <authorList>
            <person name="Gazis R."/>
            <person name="Kuo A."/>
            <person name="Riley R."/>
            <person name="LaButti K."/>
            <person name="Lipzen A."/>
            <person name="Lin J."/>
            <person name="Amirebrahimi M."/>
            <person name="Hesse C.N."/>
            <person name="Spatafora J.W."/>
            <person name="Henrissat B."/>
            <person name="Hainaut M."/>
            <person name="Grigoriev I.V."/>
            <person name="Hibbett D.S."/>
        </authorList>
    </citation>
    <scope>NUCLEOTIDE SEQUENCE [LARGE SCALE GENOMIC DNA]</scope>
    <source>
        <strain evidence="12 13">TC161</strain>
    </source>
</reference>
<evidence type="ECO:0000256" key="8">
    <source>
        <dbReference type="PIRNR" id="PIRNR000362"/>
    </source>
</evidence>
<dbReference type="Gene3D" id="3.50.50.60">
    <property type="entry name" value="FAD/NAD(P)-binding domain"/>
    <property type="match status" value="1"/>
</dbReference>
<comment type="similarity">
    <text evidence="2 8">Belongs to the ferredoxin--NADP reductase type 1 family.</text>
</comment>
<dbReference type="InterPro" id="IPR055275">
    <property type="entry name" value="Ferredox_Rdtase"/>
</dbReference>
<feature type="binding site" evidence="9">
    <location>
        <begin position="457"/>
        <end position="459"/>
    </location>
    <ligand>
        <name>FAD</name>
        <dbReference type="ChEBI" id="CHEBI:57692"/>
    </ligand>
</feature>
<evidence type="ECO:0000256" key="9">
    <source>
        <dbReference type="PIRSR" id="PIRSR000362-1"/>
    </source>
</evidence>
<evidence type="ECO:0000256" key="4">
    <source>
        <dbReference type="ARBA" id="ARBA00022827"/>
    </source>
</evidence>
<dbReference type="AlphaFoldDB" id="A0A165HFH3"/>
<dbReference type="OrthoDB" id="333024at2759"/>
<dbReference type="InterPro" id="IPR036188">
    <property type="entry name" value="FAD/NAD-bd_sf"/>
</dbReference>
<comment type="catalytic activity">
    <reaction evidence="7 8">
        <text>2 reduced [adrenodoxin] + NADP(+) + H(+) = 2 oxidized [adrenodoxin] + NADPH</text>
        <dbReference type="Rhea" id="RHEA:42312"/>
        <dbReference type="Rhea" id="RHEA-COMP:9998"/>
        <dbReference type="Rhea" id="RHEA-COMP:9999"/>
        <dbReference type="ChEBI" id="CHEBI:15378"/>
        <dbReference type="ChEBI" id="CHEBI:33737"/>
        <dbReference type="ChEBI" id="CHEBI:33738"/>
        <dbReference type="ChEBI" id="CHEBI:57783"/>
        <dbReference type="ChEBI" id="CHEBI:58349"/>
        <dbReference type="EC" id="1.18.1.6"/>
    </reaction>
</comment>
<name>A0A165HFH3_XYLHT</name>
<organism evidence="12 13">
    <name type="scientific">Xylona heveae (strain CBS 132557 / TC161)</name>
    <dbReference type="NCBI Taxonomy" id="1328760"/>
    <lineage>
        <taxon>Eukaryota</taxon>
        <taxon>Fungi</taxon>
        <taxon>Dikarya</taxon>
        <taxon>Ascomycota</taxon>
        <taxon>Pezizomycotina</taxon>
        <taxon>Xylonomycetes</taxon>
        <taxon>Xylonales</taxon>
        <taxon>Xylonaceae</taxon>
        <taxon>Xylona</taxon>
    </lineage>
</organism>
<keyword evidence="13" id="KW-1185">Reference proteome</keyword>
<keyword evidence="5 8" id="KW-0521">NADP</keyword>
<evidence type="ECO:0000256" key="11">
    <source>
        <dbReference type="SAM" id="MobiDB-lite"/>
    </source>
</evidence>
<keyword evidence="3 8" id="KW-0285">Flavoprotein</keyword>
<protein>
    <recommendedName>
        <fullName evidence="8">NADPH:adrenodoxin oxidoreductase, mitochondrial</fullName>
        <ecNumber evidence="8">1.18.1.6</ecNumber>
    </recommendedName>
</protein>
<dbReference type="PANTHER" id="PTHR48467">
    <property type="entry name" value="GLUTAMATE SYNTHASE 1 [NADH], CHLOROPLASTIC-LIKE"/>
    <property type="match status" value="1"/>
</dbReference>
<dbReference type="EC" id="1.18.1.6" evidence="8"/>
<dbReference type="FunCoup" id="A0A165HFH3">
    <property type="interactions" value="555"/>
</dbReference>
<feature type="binding site" evidence="9">
    <location>
        <position position="81"/>
    </location>
    <ligand>
        <name>FAD</name>
        <dbReference type="ChEBI" id="CHEBI:57692"/>
    </ligand>
</feature>
<feature type="region of interest" description="Disordered" evidence="11">
    <location>
        <begin position="544"/>
        <end position="570"/>
    </location>
</feature>
<dbReference type="OMA" id="RFNFIGN"/>
<evidence type="ECO:0000256" key="5">
    <source>
        <dbReference type="ARBA" id="ARBA00022857"/>
    </source>
</evidence>
<dbReference type="GO" id="GO:0071949">
    <property type="term" value="F:FAD binding"/>
    <property type="evidence" value="ECO:0007669"/>
    <property type="project" value="EnsemblFungi"/>
</dbReference>
<feature type="compositionally biased region" description="Gly residues" evidence="11">
    <location>
        <begin position="492"/>
        <end position="502"/>
    </location>
</feature>
<evidence type="ECO:0000313" key="12">
    <source>
        <dbReference type="EMBL" id="KZF23433.1"/>
    </source>
</evidence>
<sequence>MNSVILRSQCTAWLQQSTVKSAHQLFLRHATPLQRRTLSSAAVNHAERPFRLAVIGSGPGGFYAAYRVLSKIEGSVVDMYERLPVPYGLVRFGVAPDHPEVKNCEEKFEEVASSPRFNFIGNVSVGTDLPLTALKPHYDAILFAYGASEDKELGIPGETDLKGIYSARAFVGWYNGLPEYANLAPNLEAGEDAVVIGQGNVALDVARVLLTDVDALRKTDMASYALDALSKSRVKRVRVVGRRGPMQAAFTIKEVRELLTLPSVTFEPVDPALFPPETAKLPRAQKRIVQLIQKHSASAPSSSDPASSSGSKNWGFRFLLSPTAFHSSPSSPSSPSFSSSSSSSSDNAQLSHISFTNMTLTSPSSATDPFDPSARPSPTDQSTTLPASLAFRSIGYKSVPLPGLSDLHIPFDVARGFFPNDLHGRVIDPSRGPAGALTAAHVPGIYCAGWVKRGPTGVIASTMQDAFASADVIALDWYQRAQFLNSELRPSEGGGSAEGGRGSSEKSGEGEIRRGWDAPALKGEVQKRGLRPVSWADWQRIDRAEKEKGQRQGKIRDKFGSVPDMLSVLD</sequence>
<keyword evidence="6 8" id="KW-0560">Oxidoreductase</keyword>
<dbReference type="InParanoid" id="A0A165HFH3"/>
<feature type="binding site" evidence="10">
    <location>
        <begin position="198"/>
        <end position="201"/>
    </location>
    <ligand>
        <name>NADP(+)</name>
        <dbReference type="ChEBI" id="CHEBI:58349"/>
    </ligand>
</feature>